<dbReference type="PANTHER" id="PTHR11439:SF509">
    <property type="entry name" value="RNA-DIRECTED DNA POLYMERASE"/>
    <property type="match status" value="1"/>
</dbReference>
<feature type="region of interest" description="Disordered" evidence="2">
    <location>
        <begin position="346"/>
        <end position="400"/>
    </location>
</feature>
<dbReference type="GO" id="GO:0008270">
    <property type="term" value="F:zinc ion binding"/>
    <property type="evidence" value="ECO:0007669"/>
    <property type="project" value="UniProtKB-KW"/>
</dbReference>
<keyword evidence="1" id="KW-0479">Metal-binding</keyword>
<dbReference type="PANTHER" id="PTHR11439">
    <property type="entry name" value="GAG-POL-RELATED RETROTRANSPOSON"/>
    <property type="match status" value="1"/>
</dbReference>
<evidence type="ECO:0000256" key="1">
    <source>
        <dbReference type="PROSITE-ProRule" id="PRU00047"/>
    </source>
</evidence>
<dbReference type="InterPro" id="IPR013103">
    <property type="entry name" value="RVT_2"/>
</dbReference>
<keyword evidence="1" id="KW-0862">Zinc</keyword>
<name>A0A699H7U1_TANCI</name>
<feature type="compositionally biased region" description="Basic and acidic residues" evidence="2">
    <location>
        <begin position="382"/>
        <end position="394"/>
    </location>
</feature>
<feature type="domain" description="CCHC-type" evidence="3">
    <location>
        <begin position="49"/>
        <end position="65"/>
    </location>
</feature>
<dbReference type="AlphaFoldDB" id="A0A699H7U1"/>
<organism evidence="4">
    <name type="scientific">Tanacetum cinerariifolium</name>
    <name type="common">Dalmatian daisy</name>
    <name type="synonym">Chrysanthemum cinerariifolium</name>
    <dbReference type="NCBI Taxonomy" id="118510"/>
    <lineage>
        <taxon>Eukaryota</taxon>
        <taxon>Viridiplantae</taxon>
        <taxon>Streptophyta</taxon>
        <taxon>Embryophyta</taxon>
        <taxon>Tracheophyta</taxon>
        <taxon>Spermatophyta</taxon>
        <taxon>Magnoliopsida</taxon>
        <taxon>eudicotyledons</taxon>
        <taxon>Gunneridae</taxon>
        <taxon>Pentapetalae</taxon>
        <taxon>asterids</taxon>
        <taxon>campanulids</taxon>
        <taxon>Asterales</taxon>
        <taxon>Asteraceae</taxon>
        <taxon>Asteroideae</taxon>
        <taxon>Anthemideae</taxon>
        <taxon>Anthemidinae</taxon>
        <taxon>Tanacetum</taxon>
    </lineage>
</organism>
<protein>
    <submittedName>
        <fullName evidence="4">Copia protein</fullName>
    </submittedName>
</protein>
<dbReference type="InterPro" id="IPR001878">
    <property type="entry name" value="Znf_CCHC"/>
</dbReference>
<dbReference type="SUPFAM" id="SSF56672">
    <property type="entry name" value="DNA/RNA polymerases"/>
    <property type="match status" value="1"/>
</dbReference>
<dbReference type="InterPro" id="IPR036875">
    <property type="entry name" value="Znf_CCHC_sf"/>
</dbReference>
<feature type="compositionally biased region" description="Low complexity" evidence="2">
    <location>
        <begin position="369"/>
        <end position="380"/>
    </location>
</feature>
<dbReference type="GO" id="GO:0003676">
    <property type="term" value="F:nucleic acid binding"/>
    <property type="evidence" value="ECO:0007669"/>
    <property type="project" value="InterPro"/>
</dbReference>
<dbReference type="PROSITE" id="PS50158">
    <property type="entry name" value="ZF_CCHC"/>
    <property type="match status" value="1"/>
</dbReference>
<sequence length="788" mass="87847">TNKPISDAASVSAVSAKIPVSALPNMDSLRRNLGANRPTSMGFNMSKVKCYNCHMKGHFTRECRSPKDTIRNGVAEPQKRNVPLKTSTSNALVSQCDGVGSYDWIFQAEEEPTNYALIAFSPSSSSSDNEHVETSIPTINSETAIPKPISNGKRRNRKACFVRKSLDHLIKDYDYHDQKMAQTSTRNHASRGHHKQYARMPLSNPQRHKVTRPRQDKPVITKPNLPTRRHIDHSPSPKANNFPPKVTAVKAPKGNPQHALKDKGVINSGCSRHMTENMSYLLDFEELNGGYVAFSGNPKGGKISRKGNQSNLSAGVQEQFDAEKAGEENDQQYVIFLVWSSGSTNPHNKDEDAAFDEKEPEFKGRKPVSEVNVSPSSSAQSKKHDDKTKREAKGKNVGADADFNNLKTSITISPIPTTRVHKDHPMTQIIGDLSSTTQTRSMTRVAKDQGGASLIQDAEVRNKARLVAQGHTQEEGINYKEVFAPVARIEAIRLFLAYASFMGFMVYQMDVKSAFLYGTIKKEVYVYQPLGFEDPDYPDKVYKVVKALYGLHQAPRACQDKYVAEILRKFRLTVGKSTSTPIDTEKSLLKDPNGEDVDVHTYRSMIGSLMYLTSSRPDIMFAYPKDSPFDLVAYSDSDYAGASLDRMSTTRGCQFLEGQMATGKEISNPFMAGGNTPSSDEDRLELMGLTVYFLLCDEKVGIEVSAIDLQVNDVTRLQSLVDKKKVIITEATIRDALHLDDAEGIECLPNEEIFAELARMGYEKPFTKLTFYKAFFSIQWKFLVHTIL</sequence>
<comment type="caution">
    <text evidence="4">The sequence shown here is derived from an EMBL/GenBank/DDBJ whole genome shotgun (WGS) entry which is preliminary data.</text>
</comment>
<dbReference type="EMBL" id="BKCJ010127300">
    <property type="protein sequence ID" value="GEX74458.1"/>
    <property type="molecule type" value="Genomic_DNA"/>
</dbReference>
<evidence type="ECO:0000259" key="3">
    <source>
        <dbReference type="PROSITE" id="PS50158"/>
    </source>
</evidence>
<feature type="region of interest" description="Disordered" evidence="2">
    <location>
        <begin position="205"/>
        <end position="244"/>
    </location>
</feature>
<gene>
    <name evidence="4" type="ORF">Tci_346433</name>
</gene>
<reference evidence="4" key="1">
    <citation type="journal article" date="2019" name="Sci. Rep.">
        <title>Draft genome of Tanacetum cinerariifolium, the natural source of mosquito coil.</title>
        <authorList>
            <person name="Yamashiro T."/>
            <person name="Shiraishi A."/>
            <person name="Satake H."/>
            <person name="Nakayama K."/>
        </authorList>
    </citation>
    <scope>NUCLEOTIDE SEQUENCE</scope>
</reference>
<feature type="non-terminal residue" evidence="4">
    <location>
        <position position="1"/>
    </location>
</feature>
<dbReference type="InterPro" id="IPR043502">
    <property type="entry name" value="DNA/RNA_pol_sf"/>
</dbReference>
<dbReference type="Gene3D" id="4.10.60.10">
    <property type="entry name" value="Zinc finger, CCHC-type"/>
    <property type="match status" value="1"/>
</dbReference>
<proteinExistence type="predicted"/>
<evidence type="ECO:0000256" key="2">
    <source>
        <dbReference type="SAM" id="MobiDB-lite"/>
    </source>
</evidence>
<dbReference type="Pfam" id="PF07727">
    <property type="entry name" value="RVT_2"/>
    <property type="match status" value="1"/>
</dbReference>
<evidence type="ECO:0000313" key="4">
    <source>
        <dbReference type="EMBL" id="GEX74458.1"/>
    </source>
</evidence>
<keyword evidence="1" id="KW-0863">Zinc-finger</keyword>
<accession>A0A699H7U1</accession>
<feature type="compositionally biased region" description="Basic and acidic residues" evidence="2">
    <location>
        <begin position="347"/>
        <end position="368"/>
    </location>
</feature>
<dbReference type="SUPFAM" id="SSF57756">
    <property type="entry name" value="Retrovirus zinc finger-like domains"/>
    <property type="match status" value="1"/>
</dbReference>